<evidence type="ECO:0000313" key="4">
    <source>
        <dbReference type="Proteomes" id="UP000679008"/>
    </source>
</evidence>
<gene>
    <name evidence="3" type="ORF">KBJ98_09070</name>
</gene>
<feature type="transmembrane region" description="Helical" evidence="2">
    <location>
        <begin position="306"/>
        <end position="323"/>
    </location>
</feature>
<evidence type="ECO:0000256" key="2">
    <source>
        <dbReference type="SAM" id="Phobius"/>
    </source>
</evidence>
<dbReference type="RefSeq" id="WP_210789784.1">
    <property type="nucleotide sequence ID" value="NZ_JAGPXB010000007.1"/>
</dbReference>
<protein>
    <recommendedName>
        <fullName evidence="5">DUF2157 domain-containing protein</fullName>
    </recommendedName>
</protein>
<evidence type="ECO:0000313" key="3">
    <source>
        <dbReference type="EMBL" id="MBQ0908851.1"/>
    </source>
</evidence>
<feature type="transmembrane region" description="Helical" evidence="2">
    <location>
        <begin position="179"/>
        <end position="198"/>
    </location>
</feature>
<feature type="transmembrane region" description="Helical" evidence="2">
    <location>
        <begin position="280"/>
        <end position="300"/>
    </location>
</feature>
<feature type="transmembrane region" description="Helical" evidence="2">
    <location>
        <begin position="80"/>
        <end position="100"/>
    </location>
</feature>
<feature type="transmembrane region" description="Helical" evidence="2">
    <location>
        <begin position="156"/>
        <end position="173"/>
    </location>
</feature>
<keyword evidence="2" id="KW-0812">Transmembrane</keyword>
<dbReference type="EMBL" id="JAGPXB010000007">
    <property type="protein sequence ID" value="MBQ0908851.1"/>
    <property type="molecule type" value="Genomic_DNA"/>
</dbReference>
<keyword evidence="2" id="KW-1133">Transmembrane helix</keyword>
<organism evidence="3 4">
    <name type="scientific">Flavobacterium erciyesense</name>
    <dbReference type="NCBI Taxonomy" id="2825842"/>
    <lineage>
        <taxon>Bacteria</taxon>
        <taxon>Pseudomonadati</taxon>
        <taxon>Bacteroidota</taxon>
        <taxon>Flavobacteriia</taxon>
        <taxon>Flavobacteriales</taxon>
        <taxon>Flavobacteriaceae</taxon>
        <taxon>Flavobacterium</taxon>
    </lineage>
</organism>
<reference evidence="3 4" key="1">
    <citation type="submission" date="2021-04" db="EMBL/GenBank/DDBJ databases">
        <title>Description of novel Flavobacterium sp. F-328.</title>
        <authorList>
            <person name="Saticioglu I.B."/>
        </authorList>
    </citation>
    <scope>NUCLEOTIDE SEQUENCE [LARGE SCALE GENOMIC DNA]</scope>
    <source>
        <strain evidence="3 4">F-328</strain>
    </source>
</reference>
<feature type="transmembrane region" description="Helical" evidence="2">
    <location>
        <begin position="112"/>
        <end position="128"/>
    </location>
</feature>
<dbReference type="Proteomes" id="UP000679008">
    <property type="component" value="Unassembled WGS sequence"/>
</dbReference>
<keyword evidence="2" id="KW-0472">Membrane</keyword>
<feature type="compositionally biased region" description="Gly residues" evidence="1">
    <location>
        <begin position="373"/>
        <end position="387"/>
    </location>
</feature>
<comment type="caution">
    <text evidence="3">The sequence shown here is derived from an EMBL/GenBank/DDBJ whole genome shotgun (WGS) entry which is preliminary data.</text>
</comment>
<evidence type="ECO:0008006" key="5">
    <source>
        <dbReference type="Google" id="ProtNLM"/>
    </source>
</evidence>
<feature type="compositionally biased region" description="Polar residues" evidence="1">
    <location>
        <begin position="358"/>
        <end position="369"/>
    </location>
</feature>
<keyword evidence="4" id="KW-1185">Reference proteome</keyword>
<feature type="region of interest" description="Disordered" evidence="1">
    <location>
        <begin position="358"/>
        <end position="387"/>
    </location>
</feature>
<evidence type="ECO:0000256" key="1">
    <source>
        <dbReference type="SAM" id="MobiDB-lite"/>
    </source>
</evidence>
<proteinExistence type="predicted"/>
<accession>A0ABS5D4E5</accession>
<feature type="transmembrane region" description="Helical" evidence="2">
    <location>
        <begin position="218"/>
        <end position="241"/>
    </location>
</feature>
<feature type="transmembrane region" description="Helical" evidence="2">
    <location>
        <begin position="52"/>
        <end position="74"/>
    </location>
</feature>
<name>A0ABS5D4E5_9FLAO</name>
<sequence length="387" mass="43454">MIVHDKTLLQNKYLREEAKALQDAGFISEEHYSNIKKDLADFKSNQNWFLRVAFLLLGSFLYSSICGFIALSILQVTGEHFEVLFFVFALIGLAGTEFFARQNYFGHGLDDAFIIGFQICLAATIGIYTSGNEFLIAIVVTTSAAFCYLRYLHRSMLLLACVAATASIFYGILNLGTEIAIILPFVSMVFALLLFLLWNKKLQHTSTFYKFDLNLIRYYSYLLFYLSGNYLVVRELSVVLLQQAINHGQDIPFAWFFYIFTFIIPVGYIYQALQQKNKIILWLGFAALAFSIYSIRFYYALLPLELALTFGGLFLFGVTLVLIKKLQNQTTGITFKPDRFSNSTPFQAAEIIVSTQVGGTQSNQQTTDSPVEFGGGGYSGGGASGEF</sequence>
<feature type="transmembrane region" description="Helical" evidence="2">
    <location>
        <begin position="253"/>
        <end position="273"/>
    </location>
</feature>